<dbReference type="PIRSF" id="PIRSF037037">
    <property type="entry name" value="Kelch-like_protein_gigaxonin"/>
    <property type="match status" value="1"/>
</dbReference>
<dbReference type="FunFam" id="1.25.40.420:FF:000001">
    <property type="entry name" value="Kelch-like family member 12"/>
    <property type="match status" value="1"/>
</dbReference>
<dbReference type="InterPro" id="IPR000210">
    <property type="entry name" value="BTB/POZ_dom"/>
</dbReference>
<reference evidence="4" key="2">
    <citation type="submission" date="2025-09" db="UniProtKB">
        <authorList>
            <consortium name="Ensembl"/>
        </authorList>
    </citation>
    <scope>IDENTIFICATION</scope>
</reference>
<dbReference type="InterPro" id="IPR011705">
    <property type="entry name" value="BACK"/>
</dbReference>
<evidence type="ECO:0000256" key="2">
    <source>
        <dbReference type="ARBA" id="ARBA00022737"/>
    </source>
</evidence>
<dbReference type="Gene3D" id="3.30.710.10">
    <property type="entry name" value="Potassium Channel Kv1.1, Chain A"/>
    <property type="match status" value="1"/>
</dbReference>
<dbReference type="Gene3D" id="2.120.10.80">
    <property type="entry name" value="Kelch-type beta propeller"/>
    <property type="match status" value="1"/>
</dbReference>
<dbReference type="Pfam" id="PF07707">
    <property type="entry name" value="BACK"/>
    <property type="match status" value="1"/>
</dbReference>
<evidence type="ECO:0000313" key="5">
    <source>
        <dbReference type="Proteomes" id="UP000261640"/>
    </source>
</evidence>
<name>A0A3Q3MFM1_9TELE</name>
<dbReference type="SMART" id="SM00612">
    <property type="entry name" value="Kelch"/>
    <property type="match status" value="6"/>
</dbReference>
<proteinExistence type="predicted"/>
<dbReference type="GeneTree" id="ENSGT00940000154664"/>
<dbReference type="InParanoid" id="A0A3Q3MFM1"/>
<dbReference type="AlphaFoldDB" id="A0A3Q3MFM1"/>
<dbReference type="SMART" id="SM00225">
    <property type="entry name" value="BTB"/>
    <property type="match status" value="1"/>
</dbReference>
<dbReference type="InterPro" id="IPR017096">
    <property type="entry name" value="BTB-kelch_protein"/>
</dbReference>
<dbReference type="SUPFAM" id="SSF54695">
    <property type="entry name" value="POZ domain"/>
    <property type="match status" value="1"/>
</dbReference>
<evidence type="ECO:0000313" key="4">
    <source>
        <dbReference type="Ensembl" id="ENSMAMP00000026288.2"/>
    </source>
</evidence>
<evidence type="ECO:0000256" key="1">
    <source>
        <dbReference type="ARBA" id="ARBA00022441"/>
    </source>
</evidence>
<evidence type="ECO:0000259" key="3">
    <source>
        <dbReference type="PROSITE" id="PS50097"/>
    </source>
</evidence>
<dbReference type="Ensembl" id="ENSMAMT00000026961.2">
    <property type="protein sequence ID" value="ENSMAMP00000026288.2"/>
    <property type="gene ID" value="ENSMAMG00000017644.2"/>
</dbReference>
<dbReference type="Gene3D" id="1.25.40.420">
    <property type="match status" value="1"/>
</dbReference>
<dbReference type="InterPro" id="IPR011333">
    <property type="entry name" value="SKP1/BTB/POZ_sf"/>
</dbReference>
<accession>A0A3Q3MFM1</accession>
<dbReference type="InterPro" id="IPR015915">
    <property type="entry name" value="Kelch-typ_b-propeller"/>
</dbReference>
<reference evidence="4" key="1">
    <citation type="submission" date="2025-08" db="UniProtKB">
        <authorList>
            <consortium name="Ensembl"/>
        </authorList>
    </citation>
    <scope>IDENTIFICATION</scope>
</reference>
<organism evidence="4 5">
    <name type="scientific">Mastacembelus armatus</name>
    <name type="common">zig-zag eel</name>
    <dbReference type="NCBI Taxonomy" id="205130"/>
    <lineage>
        <taxon>Eukaryota</taxon>
        <taxon>Metazoa</taxon>
        <taxon>Chordata</taxon>
        <taxon>Craniata</taxon>
        <taxon>Vertebrata</taxon>
        <taxon>Euteleostomi</taxon>
        <taxon>Actinopterygii</taxon>
        <taxon>Neopterygii</taxon>
        <taxon>Teleostei</taxon>
        <taxon>Neoteleostei</taxon>
        <taxon>Acanthomorphata</taxon>
        <taxon>Anabantaria</taxon>
        <taxon>Synbranchiformes</taxon>
        <taxon>Mastacembelidae</taxon>
        <taxon>Mastacembelus</taxon>
    </lineage>
</organism>
<feature type="domain" description="BTB" evidence="3">
    <location>
        <begin position="37"/>
        <end position="103"/>
    </location>
</feature>
<dbReference type="SMART" id="SM00875">
    <property type="entry name" value="BACK"/>
    <property type="match status" value="1"/>
</dbReference>
<dbReference type="CDD" id="cd18450">
    <property type="entry name" value="BACK_KLHL10"/>
    <property type="match status" value="1"/>
</dbReference>
<dbReference type="Pfam" id="PF00651">
    <property type="entry name" value="BTB"/>
    <property type="match status" value="1"/>
</dbReference>
<dbReference type="Pfam" id="PF01344">
    <property type="entry name" value="Kelch_1"/>
    <property type="match status" value="2"/>
</dbReference>
<dbReference type="Proteomes" id="UP000261640">
    <property type="component" value="Unplaced"/>
</dbReference>
<dbReference type="Pfam" id="PF24681">
    <property type="entry name" value="Kelch_KLHDC2_KLHL20_DRC7"/>
    <property type="match status" value="1"/>
</dbReference>
<dbReference type="STRING" id="205130.ENSMAMP00000026288"/>
<dbReference type="PRINTS" id="PR00501">
    <property type="entry name" value="KELCHREPEAT"/>
</dbReference>
<keyword evidence="5" id="KW-1185">Reference proteome</keyword>
<dbReference type="SUPFAM" id="SSF117281">
    <property type="entry name" value="Kelch motif"/>
    <property type="match status" value="1"/>
</dbReference>
<dbReference type="PANTHER" id="PTHR24412">
    <property type="entry name" value="KELCH PROTEIN"/>
    <property type="match status" value="1"/>
</dbReference>
<sequence length="606" mass="68245">NITDLPFVFTSFHFKNPQNMSETSSVYNELRQEKQLCDALIRVDNVEFHVHKLIMCNCSPYFRALFTHWATPDSGVFDIPDVSADMMKIIIEYAYTGIVSVRQEIIQELFIVADRFNVTGINKVCSDLLEEQMTPQNCIGIWRFMNVYYYPELKHKAFLFTLNHFETVAATSQEFLLLSAQELAQIIESNQLNVKKEERVFEAIMRWINYTPEERRGCLSLLLSKVRLAVMCPEYLMDIVNGNGVVKENEDCHTILLKALDIMLEARTKSFSNNFLWCPLACPRLPSAILLAIGGWSGGSPTNAIEAYDVRAGCWVSVPNDDAVPRAYHGTAFFNGSVYSIGGFDSGQQFSAVHRFDLATQTWHEVAPMHSKRCYVSVTVMDGYIYALGGYDGHDRLDTAERYRPSTNQWTLIASMHQQRSDASCATLRGKVYICGGFNGFECLSTVECYNPETDQWTMITSMSTRRSGIGVIAYAGHIFAVGGFNGTTRLHTAEAYNADTNSWYDVPSMLRPRSNFGIEVIDDHIFVVGGFNGFTTTLDAECFSIEAGEWSDVCDMVVSRSALSCCVIYGIDDMAEFSAPRCSLQFSNRWYTLLSLPVSSVLHDI</sequence>
<dbReference type="PANTHER" id="PTHR24412:SF172">
    <property type="entry name" value="KELCH-LIKE PROTEIN 10"/>
    <property type="match status" value="1"/>
</dbReference>
<keyword evidence="1" id="KW-0880">Kelch repeat</keyword>
<dbReference type="PROSITE" id="PS50097">
    <property type="entry name" value="BTB"/>
    <property type="match status" value="1"/>
</dbReference>
<protein>
    <submittedName>
        <fullName evidence="4">Kelch-like protein 10</fullName>
    </submittedName>
</protein>
<dbReference type="InterPro" id="IPR006652">
    <property type="entry name" value="Kelch_1"/>
</dbReference>
<keyword evidence="2" id="KW-0677">Repeat</keyword>